<dbReference type="Gene3D" id="2.60.120.470">
    <property type="entry name" value="PITH domain"/>
    <property type="match status" value="1"/>
</dbReference>
<sequence length="301" mass="33545">MVGVKVIESDPDFQPELAAAGPRLAVVKFTMAGCRPCVTIGPAFHMLSNKYPQAIFLEVDVHVCQATAAANNISATPTFLFFRNRVRVDHYQGADAAGLEEKIKQHTENDAGNEDSDIPKGYMDLMPFVNKSGCECMNESDDCGFDNCLSKDSSYLESDCDEQLLITIAFNQPVKLFSMKLLSSDLTQAPKVVKIFTNLLRSMGFDDAERSEPVQMLDLSEEDYKEDGLIPLRYVKFQNVQSVTLFVKSNQGDEETTKIKYLTFIGTPVQATNMNDFKRVRTLVVPITDTHRDVLPAQLFG</sequence>
<evidence type="ECO:0000259" key="3">
    <source>
        <dbReference type="PROSITE" id="PS51532"/>
    </source>
</evidence>
<dbReference type="PANTHER" id="PTHR46115">
    <property type="entry name" value="THIOREDOXIN-LIKE PROTEIN 1"/>
    <property type="match status" value="1"/>
</dbReference>
<evidence type="ECO:0000313" key="5">
    <source>
        <dbReference type="Proteomes" id="UP000265120"/>
    </source>
</evidence>
<reference evidence="4 5" key="1">
    <citation type="journal article" date="2014" name="Nat. Genet.">
        <title>Whole-genome sequence of a flatfish provides insights into ZW sex chromosome evolution and adaptation to a benthic lifestyle.</title>
        <authorList>
            <person name="Chen S."/>
            <person name="Zhang G."/>
            <person name="Shao C."/>
            <person name="Huang Q."/>
            <person name="Liu G."/>
            <person name="Zhang P."/>
            <person name="Song W."/>
            <person name="An N."/>
            <person name="Chalopin D."/>
            <person name="Volff J.N."/>
            <person name="Hong Y."/>
            <person name="Li Q."/>
            <person name="Sha Z."/>
            <person name="Zhou H."/>
            <person name="Xie M."/>
            <person name="Yu Q."/>
            <person name="Liu Y."/>
            <person name="Xiang H."/>
            <person name="Wang N."/>
            <person name="Wu K."/>
            <person name="Yang C."/>
            <person name="Zhou Q."/>
            <person name="Liao X."/>
            <person name="Yang L."/>
            <person name="Hu Q."/>
            <person name="Zhang J."/>
            <person name="Meng L."/>
            <person name="Jin L."/>
            <person name="Tian Y."/>
            <person name="Lian J."/>
            <person name="Yang J."/>
            <person name="Miao G."/>
            <person name="Liu S."/>
            <person name="Liang Z."/>
            <person name="Yan F."/>
            <person name="Li Y."/>
            <person name="Sun B."/>
            <person name="Zhang H."/>
            <person name="Zhang J."/>
            <person name="Zhu Y."/>
            <person name="Du M."/>
            <person name="Zhao Y."/>
            <person name="Schartl M."/>
            <person name="Tang Q."/>
            <person name="Wang J."/>
        </authorList>
    </citation>
    <scope>NUCLEOTIDE SEQUENCE</scope>
</reference>
<dbReference type="InterPro" id="IPR037047">
    <property type="entry name" value="PITH_dom_sf"/>
</dbReference>
<dbReference type="Ensembl" id="ENSCSET00000025407.1">
    <property type="protein sequence ID" value="ENSCSEP00000025075.1"/>
    <property type="gene ID" value="ENSCSEG00000016010.1"/>
</dbReference>
<dbReference type="GeneTree" id="ENSGT00940000156170"/>
<organism evidence="4 5">
    <name type="scientific">Cynoglossus semilaevis</name>
    <name type="common">Tongue sole</name>
    <dbReference type="NCBI Taxonomy" id="244447"/>
    <lineage>
        <taxon>Eukaryota</taxon>
        <taxon>Metazoa</taxon>
        <taxon>Chordata</taxon>
        <taxon>Craniata</taxon>
        <taxon>Vertebrata</taxon>
        <taxon>Euteleostomi</taxon>
        <taxon>Actinopterygii</taxon>
        <taxon>Neopterygii</taxon>
        <taxon>Teleostei</taxon>
        <taxon>Neoteleostei</taxon>
        <taxon>Acanthomorphata</taxon>
        <taxon>Carangaria</taxon>
        <taxon>Pleuronectiformes</taxon>
        <taxon>Pleuronectoidei</taxon>
        <taxon>Cynoglossidae</taxon>
        <taxon>Cynoglossinae</taxon>
        <taxon>Cynoglossus</taxon>
    </lineage>
</organism>
<dbReference type="CDD" id="cd02947">
    <property type="entry name" value="TRX_family"/>
    <property type="match status" value="1"/>
</dbReference>
<protein>
    <submittedName>
        <fullName evidence="4">Thioredoxin-like 1</fullName>
    </submittedName>
</protein>
<evidence type="ECO:0000256" key="2">
    <source>
        <dbReference type="ARBA" id="ARBA00023284"/>
    </source>
</evidence>
<keyword evidence="5" id="KW-1185">Reference proteome</keyword>
<reference evidence="4" key="3">
    <citation type="submission" date="2025-09" db="UniProtKB">
        <authorList>
            <consortium name="Ensembl"/>
        </authorList>
    </citation>
    <scope>IDENTIFICATION</scope>
</reference>
<keyword evidence="1" id="KW-1015">Disulfide bond</keyword>
<name>A0A3P8WK69_CYNSE</name>
<dbReference type="SUPFAM" id="SSF49785">
    <property type="entry name" value="Galactose-binding domain-like"/>
    <property type="match status" value="1"/>
</dbReference>
<accession>A0A3P8WK69</accession>
<evidence type="ECO:0000256" key="1">
    <source>
        <dbReference type="ARBA" id="ARBA00023157"/>
    </source>
</evidence>
<keyword evidence="2" id="KW-0676">Redox-active center</keyword>
<feature type="domain" description="PITH" evidence="3">
    <location>
        <begin position="114"/>
        <end position="284"/>
    </location>
</feature>
<reference evidence="4" key="2">
    <citation type="submission" date="2025-08" db="UniProtKB">
        <authorList>
            <consortium name="Ensembl"/>
        </authorList>
    </citation>
    <scope>IDENTIFICATION</scope>
</reference>
<dbReference type="Gene3D" id="3.40.30.10">
    <property type="entry name" value="Glutaredoxin"/>
    <property type="match status" value="1"/>
</dbReference>
<dbReference type="InterPro" id="IPR013766">
    <property type="entry name" value="Thioredoxin_domain"/>
</dbReference>
<evidence type="ECO:0000313" key="4">
    <source>
        <dbReference type="Ensembl" id="ENSCSEP00000025075.1"/>
    </source>
</evidence>
<dbReference type="InterPro" id="IPR036249">
    <property type="entry name" value="Thioredoxin-like_sf"/>
</dbReference>
<proteinExistence type="predicted"/>
<dbReference type="AlphaFoldDB" id="A0A3P8WK69"/>
<dbReference type="InterPro" id="IPR008979">
    <property type="entry name" value="Galactose-bd-like_sf"/>
</dbReference>
<dbReference type="PROSITE" id="PS51532">
    <property type="entry name" value="PITH"/>
    <property type="match status" value="1"/>
</dbReference>
<dbReference type="GO" id="GO:0005737">
    <property type="term" value="C:cytoplasm"/>
    <property type="evidence" value="ECO:0007669"/>
    <property type="project" value="UniProtKB-ARBA"/>
</dbReference>
<dbReference type="InterPro" id="IPR010400">
    <property type="entry name" value="PITH_dom"/>
</dbReference>
<dbReference type="SUPFAM" id="SSF52833">
    <property type="entry name" value="Thioredoxin-like"/>
    <property type="match status" value="1"/>
</dbReference>
<dbReference type="Pfam" id="PF06201">
    <property type="entry name" value="PITH"/>
    <property type="match status" value="1"/>
</dbReference>
<dbReference type="Proteomes" id="UP000265120">
    <property type="component" value="Chromosome 14"/>
</dbReference>
<dbReference type="STRING" id="244447.ENSCSEP00000025075"/>
<dbReference type="Pfam" id="PF00085">
    <property type="entry name" value="Thioredoxin"/>
    <property type="match status" value="1"/>
</dbReference>
<dbReference type="InParanoid" id="A0A3P8WK69"/>